<dbReference type="CDD" id="cd01075">
    <property type="entry name" value="NAD_bind_Leu_Phe_Val_DH"/>
    <property type="match status" value="1"/>
</dbReference>
<proteinExistence type="inferred from homology"/>
<dbReference type="InterPro" id="IPR033524">
    <property type="entry name" value="Glu/Leu/Phe/Val_DH_AS"/>
</dbReference>
<dbReference type="EC" id="1.4.1.9" evidence="8"/>
<dbReference type="Pfam" id="PF02812">
    <property type="entry name" value="ELFV_dehydrog_N"/>
    <property type="match status" value="1"/>
</dbReference>
<comment type="similarity">
    <text evidence="1 6">Belongs to the Glu/Leu/Phe/Val dehydrogenases family.</text>
</comment>
<dbReference type="InterPro" id="IPR006095">
    <property type="entry name" value="Glu/Leu/Phe/Val/Trp_DH"/>
</dbReference>
<evidence type="ECO:0000313" key="9">
    <source>
        <dbReference type="Proteomes" id="UP000000496"/>
    </source>
</evidence>
<dbReference type="SMART" id="SM00839">
    <property type="entry name" value="ELFV_dehydrog"/>
    <property type="match status" value="1"/>
</dbReference>
<dbReference type="OrthoDB" id="9803297at2"/>
<dbReference type="GO" id="GO:0006520">
    <property type="term" value="P:amino acid metabolic process"/>
    <property type="evidence" value="ECO:0007669"/>
    <property type="project" value="InterPro"/>
</dbReference>
<keyword evidence="3 5" id="KW-0520">NAD</keyword>
<dbReference type="SUPFAM" id="SSF51735">
    <property type="entry name" value="NAD(P)-binding Rossmann-fold domains"/>
    <property type="match status" value="1"/>
</dbReference>
<dbReference type="PROSITE" id="PS00074">
    <property type="entry name" value="GLFV_DEHYDROGENASE"/>
    <property type="match status" value="1"/>
</dbReference>
<dbReference type="InterPro" id="IPR006096">
    <property type="entry name" value="Glu/Leu/Phe/Val/Trp_DH_C"/>
</dbReference>
<dbReference type="PANTHER" id="PTHR42722">
    <property type="entry name" value="LEUCINE DEHYDROGENASE"/>
    <property type="match status" value="1"/>
</dbReference>
<keyword evidence="9" id="KW-1185">Reference proteome</keyword>
<organism evidence="8 9">
    <name type="scientific">Simkania negevensis (strain ATCC VR-1471 / DSM 27360 / Z)</name>
    <dbReference type="NCBI Taxonomy" id="331113"/>
    <lineage>
        <taxon>Bacteria</taxon>
        <taxon>Pseudomonadati</taxon>
        <taxon>Chlamydiota</taxon>
        <taxon>Chlamydiia</taxon>
        <taxon>Parachlamydiales</taxon>
        <taxon>Simkaniaceae</taxon>
        <taxon>Simkania</taxon>
    </lineage>
</organism>
<evidence type="ECO:0000256" key="5">
    <source>
        <dbReference type="PIRSR" id="PIRSR000188-2"/>
    </source>
</evidence>
<feature type="binding site" evidence="5">
    <location>
        <begin position="180"/>
        <end position="185"/>
    </location>
    <ligand>
        <name>NAD(+)</name>
        <dbReference type="ChEBI" id="CHEBI:57540"/>
    </ligand>
</feature>
<dbReference type="eggNOG" id="COG0334">
    <property type="taxonomic scope" value="Bacteria"/>
</dbReference>
<dbReference type="GO" id="GO:0000166">
    <property type="term" value="F:nucleotide binding"/>
    <property type="evidence" value="ECO:0007669"/>
    <property type="project" value="UniProtKB-KW"/>
</dbReference>
<gene>
    <name evidence="8" type="primary">ldh-A</name>
    <name evidence="8" type="ordered locus">SNE_A05300</name>
</gene>
<dbReference type="Gene3D" id="3.40.50.720">
    <property type="entry name" value="NAD(P)-binding Rossmann-like Domain"/>
    <property type="match status" value="1"/>
</dbReference>
<dbReference type="InterPro" id="IPR006097">
    <property type="entry name" value="Glu/Leu/Phe/Val/Trp_DH_dimer"/>
</dbReference>
<dbReference type="EMBL" id="FR872582">
    <property type="protein sequence ID" value="CCB88407.1"/>
    <property type="molecule type" value="Genomic_DNA"/>
</dbReference>
<dbReference type="GO" id="GO:0050049">
    <property type="term" value="F:L-leucine dehydrogenase activity"/>
    <property type="evidence" value="ECO:0007669"/>
    <property type="project" value="UniProtKB-EC"/>
</dbReference>
<evidence type="ECO:0000259" key="7">
    <source>
        <dbReference type="SMART" id="SM00839"/>
    </source>
</evidence>
<evidence type="ECO:0000313" key="8">
    <source>
        <dbReference type="EMBL" id="CCB88407.1"/>
    </source>
</evidence>
<accession>F8L6Q9</accession>
<keyword evidence="5" id="KW-0547">Nucleotide-binding</keyword>
<feature type="active site" description="Proton donor/acceptor" evidence="4">
    <location>
        <position position="81"/>
    </location>
</feature>
<evidence type="ECO:0000256" key="6">
    <source>
        <dbReference type="RuleBase" id="RU004417"/>
    </source>
</evidence>
<dbReference type="PIRSF" id="PIRSF000188">
    <property type="entry name" value="Phe_leu_dh"/>
    <property type="match status" value="1"/>
</dbReference>
<reference key="1">
    <citation type="journal article" date="2011" name="Mol. Biol. Evol.">
        <title>Unity in variety -- the pan-genome of the Chlamydiae.</title>
        <authorList>
            <person name="Collingro A."/>
            <person name="Tischler P."/>
            <person name="Weinmaier T."/>
            <person name="Penz T."/>
            <person name="Heinz E."/>
            <person name="Brunham R.C."/>
            <person name="Read T.D."/>
            <person name="Bavoil P.M."/>
            <person name="Sachse K."/>
            <person name="Kahane S."/>
            <person name="Friedman M.G."/>
            <person name="Rattei T."/>
            <person name="Myers G.S.A."/>
            <person name="Horn M."/>
        </authorList>
    </citation>
    <scope>NUCLEOTIDE SEQUENCE</scope>
    <source>
        <strain>Z</strain>
    </source>
</reference>
<dbReference type="Gene3D" id="3.40.50.10860">
    <property type="entry name" value="Leucine Dehydrogenase, chain A, domain 1"/>
    <property type="match status" value="1"/>
</dbReference>
<protein>
    <submittedName>
        <fullName evidence="8">Leucine dehydrogenase</fullName>
        <ecNumber evidence="8">1.4.1.9</ecNumber>
    </submittedName>
</protein>
<name>F8L6Q9_SIMNZ</name>
<evidence type="ECO:0000256" key="1">
    <source>
        <dbReference type="ARBA" id="ARBA00006382"/>
    </source>
</evidence>
<feature type="domain" description="Glutamate/phenylalanine/leucine/valine/L-tryptophan dehydrogenase C-terminal" evidence="7">
    <location>
        <begin position="144"/>
        <end position="353"/>
    </location>
</feature>
<dbReference type="PRINTS" id="PR00082">
    <property type="entry name" value="GLFDHDRGNASE"/>
</dbReference>
<dbReference type="HOGENOM" id="CLU_025763_0_0_0"/>
<evidence type="ECO:0000256" key="4">
    <source>
        <dbReference type="PIRSR" id="PIRSR000188-1"/>
    </source>
</evidence>
<dbReference type="SUPFAM" id="SSF53223">
    <property type="entry name" value="Aminoacid dehydrogenase-like, N-terminal domain"/>
    <property type="match status" value="1"/>
</dbReference>
<evidence type="ECO:0000256" key="3">
    <source>
        <dbReference type="ARBA" id="ARBA00023027"/>
    </source>
</evidence>
<keyword evidence="2 6" id="KW-0560">Oxidoreductase</keyword>
<dbReference type="STRING" id="331113.SNE_A05300"/>
<dbReference type="RefSeq" id="WP_013942874.1">
    <property type="nucleotide sequence ID" value="NC_015713.1"/>
</dbReference>
<sequence length="371" mass="40328">MNLKQEEIEIADYEKVVKFTDADSGLTAIIAVHNTDLGPGLGGTRIYPYKKFEDALTDVLRLSKGMTYKAGMAQVGLGGAKSVIIADPKTEKTPELLHAFGEAVNTFHGTYICAEDVGCTPEDIEIILQKTKYACGVHNLRGSGNPSAYTAWGTFLGIKSALMHLENHTSLEGKTFAIQGVGSVGRRLIELLFWEGAQLIISDIDDAAVARCAHQYAAKVAAPDEILYVDCDILAPCALGGVFNEETIPNLRCKAIAGAANNQLLNESDADLLSKRGILYAPDFVINAGGLINVMHELSPDGYQAPRAREMTKKIYQQLIDIFEIAKQKKISTHQAAVSIVDHRLEHGIGKRSEELFFRFAPIEPSHALTS</sequence>
<dbReference type="InterPro" id="IPR046346">
    <property type="entry name" value="Aminoacid_DH-like_N_sf"/>
</dbReference>
<dbReference type="Pfam" id="PF00208">
    <property type="entry name" value="ELFV_dehydrog"/>
    <property type="match status" value="1"/>
</dbReference>
<dbReference type="InterPro" id="IPR016211">
    <property type="entry name" value="Glu/Phe/Leu/Val/Trp_DH_bac/arc"/>
</dbReference>
<dbReference type="Proteomes" id="UP000000496">
    <property type="component" value="Chromosome gsn.131"/>
</dbReference>
<dbReference type="KEGG" id="sng:SNE_A05300"/>
<evidence type="ECO:0000256" key="2">
    <source>
        <dbReference type="ARBA" id="ARBA00023002"/>
    </source>
</evidence>
<dbReference type="InterPro" id="IPR036291">
    <property type="entry name" value="NAD(P)-bd_dom_sf"/>
</dbReference>
<dbReference type="PANTHER" id="PTHR42722:SF1">
    <property type="entry name" value="VALINE DEHYDROGENASE"/>
    <property type="match status" value="1"/>
</dbReference>
<reference evidence="8 9" key="2">
    <citation type="journal article" date="2011" name="Mol. Biol. Evol.">
        <title>Unity in variety--the pan-genome of the Chlamydiae.</title>
        <authorList>
            <person name="Collingro A."/>
            <person name="Tischler P."/>
            <person name="Weinmaier T."/>
            <person name="Penz T."/>
            <person name="Heinz E."/>
            <person name="Brunham R.C."/>
            <person name="Read T.D."/>
            <person name="Bavoil P.M."/>
            <person name="Sachse K."/>
            <person name="Kahane S."/>
            <person name="Friedman M.G."/>
            <person name="Rattei T."/>
            <person name="Myers G.S."/>
            <person name="Horn M."/>
        </authorList>
    </citation>
    <scope>NUCLEOTIDE SEQUENCE [LARGE SCALE GENOMIC DNA]</scope>
    <source>
        <strain evidence="9">ATCC VR-1471 / Z</strain>
    </source>
</reference>
<dbReference type="AlphaFoldDB" id="F8L6Q9"/>